<dbReference type="EMBL" id="BJNN01000052">
    <property type="protein sequence ID" value="GEC63031.1"/>
    <property type="molecule type" value="Genomic_DNA"/>
</dbReference>
<evidence type="ECO:0000313" key="4">
    <source>
        <dbReference type="EMBL" id="MCJ8353223.1"/>
    </source>
</evidence>
<gene>
    <name evidence="3" type="ORF">GHA01_08800</name>
    <name evidence="4" type="ORF">K1W68_04320</name>
</gene>
<dbReference type="InterPro" id="IPR036737">
    <property type="entry name" value="OmpA-like_sf"/>
</dbReference>
<reference evidence="3 5" key="1">
    <citation type="submission" date="2019-06" db="EMBL/GenBank/DDBJ databases">
        <title>Whole genome shotgun sequence of Komagataeibacter hansenii NBRC 14820.</title>
        <authorList>
            <person name="Hosoyama A."/>
            <person name="Uohara A."/>
            <person name="Ohji S."/>
            <person name="Ichikawa N."/>
        </authorList>
    </citation>
    <scope>NUCLEOTIDE SEQUENCE [LARGE SCALE GENOMIC DNA]</scope>
    <source>
        <strain evidence="3 5">NBRC 14820</strain>
    </source>
</reference>
<dbReference type="SUPFAM" id="SSF103088">
    <property type="entry name" value="OmpA-like"/>
    <property type="match status" value="1"/>
</dbReference>
<protein>
    <submittedName>
        <fullName evidence="4">OmpA family protein</fullName>
    </submittedName>
</protein>
<feature type="domain" description="OmpA-like" evidence="2">
    <location>
        <begin position="233"/>
        <end position="313"/>
    </location>
</feature>
<dbReference type="Pfam" id="PF00691">
    <property type="entry name" value="OmpA"/>
    <property type="match status" value="1"/>
</dbReference>
<organism evidence="4 6">
    <name type="scientific">Novacetimonas hansenii</name>
    <name type="common">Komagataeibacter hansenii</name>
    <dbReference type="NCBI Taxonomy" id="436"/>
    <lineage>
        <taxon>Bacteria</taxon>
        <taxon>Pseudomonadati</taxon>
        <taxon>Pseudomonadota</taxon>
        <taxon>Alphaproteobacteria</taxon>
        <taxon>Acetobacterales</taxon>
        <taxon>Acetobacteraceae</taxon>
        <taxon>Novacetimonas</taxon>
    </lineage>
</organism>
<accession>A0AAW5EN84</accession>
<dbReference type="Proteomes" id="UP001202887">
    <property type="component" value="Unassembled WGS sequence"/>
</dbReference>
<feature type="compositionally biased region" description="Low complexity" evidence="1">
    <location>
        <begin position="136"/>
        <end position="161"/>
    </location>
</feature>
<dbReference type="EMBL" id="JAIBCX010000007">
    <property type="protein sequence ID" value="MCJ8353223.1"/>
    <property type="molecule type" value="Genomic_DNA"/>
</dbReference>
<feature type="region of interest" description="Disordered" evidence="1">
    <location>
        <begin position="63"/>
        <end position="96"/>
    </location>
</feature>
<reference evidence="4" key="3">
    <citation type="submission" date="2022-03" db="EMBL/GenBank/DDBJ databases">
        <authorList>
            <person name="Ryngajllo M."/>
            <person name="Jacek P."/>
            <person name="Kubiak K."/>
        </authorList>
    </citation>
    <scope>NUCLEOTIDE SEQUENCE</scope>
    <source>
        <strain evidence="4">SI1</strain>
    </source>
</reference>
<feature type="region of interest" description="Disordered" evidence="1">
    <location>
        <begin position="116"/>
        <end position="168"/>
    </location>
</feature>
<sequence length="322" mass="33119">MGNPAPAPSSDAVFFVRRGIRRGEPGTGARLACAIATLALLGGCATGHRDTVDTLTDWYHSHQGGVIGQQRPPPPGAHDPYPHVGLGPREAPVLPSQDLRDDITTNLSEQRALIHREDATMGPIPSVADVPPPPTTTAAGTQSASFAAASSAPSPTAARPAHQAGGDDTIAMPEVSTALPGEAQILPTTLPALAKAPPEPVTIAGMGTIGTNEGVSRRLPDYQLDDDLGRPVRFDPGSDQMQHGQDRTLSDLAKARGDGTIVINGYGDATTASAQGQAQAMSLAILRSRTLARALAAHGVPESAIRLHASAFGTGARVGIVR</sequence>
<dbReference type="GeneID" id="61366634"/>
<evidence type="ECO:0000313" key="3">
    <source>
        <dbReference type="EMBL" id="GEC63031.1"/>
    </source>
</evidence>
<dbReference type="Gene3D" id="3.30.1330.60">
    <property type="entry name" value="OmpA-like domain"/>
    <property type="match status" value="1"/>
</dbReference>
<dbReference type="Proteomes" id="UP000319478">
    <property type="component" value="Unassembled WGS sequence"/>
</dbReference>
<evidence type="ECO:0000259" key="2">
    <source>
        <dbReference type="Pfam" id="PF00691"/>
    </source>
</evidence>
<proteinExistence type="predicted"/>
<evidence type="ECO:0000256" key="1">
    <source>
        <dbReference type="SAM" id="MobiDB-lite"/>
    </source>
</evidence>
<name>A0AAW5EN84_NOVHA</name>
<dbReference type="RefSeq" id="WP_003622209.1">
    <property type="nucleotide sequence ID" value="NZ_BJNN01000052.1"/>
</dbReference>
<dbReference type="InterPro" id="IPR006665">
    <property type="entry name" value="OmpA-like"/>
</dbReference>
<comment type="caution">
    <text evidence="4">The sequence shown here is derived from an EMBL/GenBank/DDBJ whole genome shotgun (WGS) entry which is preliminary data.</text>
</comment>
<keyword evidence="5" id="KW-1185">Reference proteome</keyword>
<dbReference type="AlphaFoldDB" id="A0AAW5EN84"/>
<reference evidence="4" key="2">
    <citation type="journal article" date="2021" name="Polymers (Basel)">
        <title>Highly Stretchable Bacterial Cellulose Produced by Komagataeibacter hansenii SI1.</title>
        <authorList>
            <person name="Cielecka I."/>
            <person name="Ryngajllo M."/>
            <person name="Maniukiewicz W."/>
            <person name="Bielecki S."/>
        </authorList>
    </citation>
    <scope>NUCLEOTIDE SEQUENCE</scope>
    <source>
        <strain evidence="4">SI1</strain>
    </source>
</reference>
<evidence type="ECO:0000313" key="5">
    <source>
        <dbReference type="Proteomes" id="UP000319478"/>
    </source>
</evidence>
<evidence type="ECO:0000313" key="6">
    <source>
        <dbReference type="Proteomes" id="UP001202887"/>
    </source>
</evidence>